<comment type="similarity">
    <text evidence="1 4">Belongs to the D-isomer specific 2-hydroxyacid dehydrogenase family.</text>
</comment>
<evidence type="ECO:0000313" key="8">
    <source>
        <dbReference type="Proteomes" id="UP001596527"/>
    </source>
</evidence>
<dbReference type="EMBL" id="JBHTEF010000001">
    <property type="protein sequence ID" value="MFC7580595.1"/>
    <property type="molecule type" value="Genomic_DNA"/>
</dbReference>
<dbReference type="SUPFAM" id="SSF51735">
    <property type="entry name" value="NAD(P)-binding Rossmann-fold domains"/>
    <property type="match status" value="1"/>
</dbReference>
<sequence length="365" mass="38569">MKTVKALLLGDAMIPVGGFEAAWAKHLSGLGDQIVADDWESDWGELQHRRLEVEKRGPEIESVPEAALGAGSDAEILAGLFVPVSSTLLDAMAQLRLVGVCRAGVENVNVEAATRRGIAVFHVMGRNAHAVSDYAIGMMLAEARNIARAHQAVKSGTWRKTFSNSDIVPELHGRTIGLVGFGHIGALVARKLSGFDVDIIVHDPFADETALRSAGVEPVGLDELLERSDIISLHARLSDQNKGMIGAAQIARMKPTAILVNTARAGLIDEGALAAALSDGRIAGAALDVFETEPIPEDSPLLGLDNVTLTTHLAGTTADALTNSPYLLMQDIARLLAGDAPQGLVNPGVLDDPRFAEWLSAVREG</sequence>
<gene>
    <name evidence="7" type="ORF">ACFQWG_05140</name>
</gene>
<dbReference type="RefSeq" id="WP_380972790.1">
    <property type="nucleotide sequence ID" value="NZ_JBHTEF010000001.1"/>
</dbReference>
<dbReference type="InterPro" id="IPR006140">
    <property type="entry name" value="D-isomer_DH_NAD-bd"/>
</dbReference>
<evidence type="ECO:0000256" key="2">
    <source>
        <dbReference type="ARBA" id="ARBA00023002"/>
    </source>
</evidence>
<name>A0ABW2SL34_9ACTO</name>
<evidence type="ECO:0000256" key="1">
    <source>
        <dbReference type="ARBA" id="ARBA00005854"/>
    </source>
</evidence>
<protein>
    <submittedName>
        <fullName evidence="7">2-hydroxyacid dehydrogenase</fullName>
    </submittedName>
</protein>
<feature type="domain" description="D-isomer specific 2-hydroxyacid dehydrogenase NAD-binding" evidence="6">
    <location>
        <begin position="136"/>
        <end position="314"/>
    </location>
</feature>
<dbReference type="InterPro" id="IPR006139">
    <property type="entry name" value="D-isomer_2_OHA_DH_cat_dom"/>
</dbReference>
<keyword evidence="2 4" id="KW-0560">Oxidoreductase</keyword>
<dbReference type="InterPro" id="IPR036291">
    <property type="entry name" value="NAD(P)-bd_dom_sf"/>
</dbReference>
<keyword evidence="3" id="KW-0520">NAD</keyword>
<dbReference type="Pfam" id="PF00389">
    <property type="entry name" value="2-Hacid_dh"/>
    <property type="match status" value="1"/>
</dbReference>
<evidence type="ECO:0000256" key="4">
    <source>
        <dbReference type="RuleBase" id="RU003719"/>
    </source>
</evidence>
<reference evidence="8" key="1">
    <citation type="journal article" date="2019" name="Int. J. Syst. Evol. Microbiol.">
        <title>The Global Catalogue of Microorganisms (GCM) 10K type strain sequencing project: providing services to taxonomists for standard genome sequencing and annotation.</title>
        <authorList>
            <consortium name="The Broad Institute Genomics Platform"/>
            <consortium name="The Broad Institute Genome Sequencing Center for Infectious Disease"/>
            <person name="Wu L."/>
            <person name="Ma J."/>
        </authorList>
    </citation>
    <scope>NUCLEOTIDE SEQUENCE [LARGE SCALE GENOMIC DNA]</scope>
    <source>
        <strain evidence="8">CCUG 56698</strain>
    </source>
</reference>
<dbReference type="PANTHER" id="PTHR42789">
    <property type="entry name" value="D-ISOMER SPECIFIC 2-HYDROXYACID DEHYDROGENASE FAMILY PROTEIN (AFU_ORTHOLOGUE AFUA_6G10090)"/>
    <property type="match status" value="1"/>
</dbReference>
<evidence type="ECO:0000259" key="5">
    <source>
        <dbReference type="Pfam" id="PF00389"/>
    </source>
</evidence>
<dbReference type="CDD" id="cd12171">
    <property type="entry name" value="2-Hacid_dh_10"/>
    <property type="match status" value="1"/>
</dbReference>
<evidence type="ECO:0000259" key="6">
    <source>
        <dbReference type="Pfam" id="PF02826"/>
    </source>
</evidence>
<dbReference type="InterPro" id="IPR050857">
    <property type="entry name" value="D-2-hydroxyacid_DH"/>
</dbReference>
<dbReference type="PANTHER" id="PTHR42789:SF1">
    <property type="entry name" value="D-ISOMER SPECIFIC 2-HYDROXYACID DEHYDROGENASE FAMILY PROTEIN (AFU_ORTHOLOGUE AFUA_6G10090)"/>
    <property type="match status" value="1"/>
</dbReference>
<evidence type="ECO:0000256" key="3">
    <source>
        <dbReference type="ARBA" id="ARBA00023027"/>
    </source>
</evidence>
<organism evidence="7 8">
    <name type="scientific">Schaalia naturae</name>
    <dbReference type="NCBI Taxonomy" id="635203"/>
    <lineage>
        <taxon>Bacteria</taxon>
        <taxon>Bacillati</taxon>
        <taxon>Actinomycetota</taxon>
        <taxon>Actinomycetes</taxon>
        <taxon>Actinomycetales</taxon>
        <taxon>Actinomycetaceae</taxon>
        <taxon>Schaalia</taxon>
    </lineage>
</organism>
<dbReference type="Proteomes" id="UP001596527">
    <property type="component" value="Unassembled WGS sequence"/>
</dbReference>
<feature type="domain" description="D-isomer specific 2-hydroxyacid dehydrogenase catalytic" evidence="5">
    <location>
        <begin position="57"/>
        <end position="346"/>
    </location>
</feature>
<accession>A0ABW2SL34</accession>
<dbReference type="SUPFAM" id="SSF52283">
    <property type="entry name" value="Formate/glycerate dehydrogenase catalytic domain-like"/>
    <property type="match status" value="1"/>
</dbReference>
<evidence type="ECO:0000313" key="7">
    <source>
        <dbReference type="EMBL" id="MFC7580595.1"/>
    </source>
</evidence>
<dbReference type="Gene3D" id="3.40.50.720">
    <property type="entry name" value="NAD(P)-binding Rossmann-like Domain"/>
    <property type="match status" value="2"/>
</dbReference>
<dbReference type="Pfam" id="PF02826">
    <property type="entry name" value="2-Hacid_dh_C"/>
    <property type="match status" value="1"/>
</dbReference>
<proteinExistence type="inferred from homology"/>
<comment type="caution">
    <text evidence="7">The sequence shown here is derived from an EMBL/GenBank/DDBJ whole genome shotgun (WGS) entry which is preliminary data.</text>
</comment>
<keyword evidence="8" id="KW-1185">Reference proteome</keyword>